<evidence type="ECO:0000313" key="2">
    <source>
        <dbReference type="Proteomes" id="UP001567731"/>
    </source>
</evidence>
<comment type="caution">
    <text evidence="1">The sequence shown here is derived from an EMBL/GenBank/DDBJ whole genome shotgun (WGS) entry which is preliminary data.</text>
</comment>
<dbReference type="Proteomes" id="UP001567731">
    <property type="component" value="Unassembled WGS sequence"/>
</dbReference>
<keyword evidence="2" id="KW-1185">Reference proteome</keyword>
<proteinExistence type="predicted"/>
<dbReference type="EMBL" id="JAUEHC010000014">
    <property type="protein sequence ID" value="MEZ4051850.1"/>
    <property type="molecule type" value="Genomic_DNA"/>
</dbReference>
<organism evidence="1 2">
    <name type="scientific">Enterobacter rongchengensis</name>
    <dbReference type="NCBI Taxonomy" id="3030999"/>
    <lineage>
        <taxon>Bacteria</taxon>
        <taxon>Pseudomonadati</taxon>
        <taxon>Pseudomonadota</taxon>
        <taxon>Gammaproteobacteria</taxon>
        <taxon>Enterobacterales</taxon>
        <taxon>Enterobacteriaceae</taxon>
        <taxon>Enterobacter</taxon>
    </lineage>
</organism>
<dbReference type="RefSeq" id="WP_153247015.1">
    <property type="nucleotide sequence ID" value="NZ_CBCYDM010000004.1"/>
</dbReference>
<protein>
    <submittedName>
        <fullName evidence="1">Uncharacterized protein</fullName>
    </submittedName>
</protein>
<accession>A0ABV4JE76</accession>
<reference evidence="1 2" key="1">
    <citation type="submission" date="2023-06" db="EMBL/GenBank/DDBJ databases">
        <title>Genome characterization of Enterobacterales and Pseudomonas spp isolates with different phenotypes to cefepime-taniborbactam.</title>
        <authorList>
            <person name="Hernandez-Garcia M."/>
            <person name="Garcia-Castillo M."/>
            <person name="Ruiz-Garbajosa P."/>
            <person name="Canton R."/>
        </authorList>
    </citation>
    <scope>NUCLEOTIDE SEQUENCE [LARGE SCALE GENOMIC DNA]</scope>
    <source>
        <strain evidence="1 2">A003</strain>
    </source>
</reference>
<sequence length="52" mass="5862">MSFIRLMLKGCIVLVLLSSIIWAFKEPVIKTTDWDQSDNALAKIECHAIADL</sequence>
<gene>
    <name evidence="1" type="ORF">QVM81_09700</name>
</gene>
<evidence type="ECO:0000313" key="1">
    <source>
        <dbReference type="EMBL" id="MEZ4051850.1"/>
    </source>
</evidence>
<name>A0ABV4JE76_9ENTR</name>